<comment type="caution">
    <text evidence="1">The sequence shown here is derived from an EMBL/GenBank/DDBJ whole genome shotgun (WGS) entry which is preliminary data.</text>
</comment>
<dbReference type="EMBL" id="LXQA010338962">
    <property type="protein sequence ID" value="MCI45049.1"/>
    <property type="molecule type" value="Genomic_DNA"/>
</dbReference>
<evidence type="ECO:0000313" key="1">
    <source>
        <dbReference type="EMBL" id="MCI45049.1"/>
    </source>
</evidence>
<feature type="non-terminal residue" evidence="1">
    <location>
        <position position="1"/>
    </location>
</feature>
<name>A0A392S8N6_9FABA</name>
<dbReference type="AlphaFoldDB" id="A0A392S8N6"/>
<proteinExistence type="predicted"/>
<evidence type="ECO:0000313" key="2">
    <source>
        <dbReference type="Proteomes" id="UP000265520"/>
    </source>
</evidence>
<sequence length="58" mass="6324">HQSSTSTGSIIIVWNTEGDELDPSSIFLKIVLTDLSTDDLLKVASWVWMGLLSSCILS</sequence>
<protein>
    <submittedName>
        <fullName evidence="1">Uncharacterized protein</fullName>
    </submittedName>
</protein>
<accession>A0A392S8N6</accession>
<organism evidence="1 2">
    <name type="scientific">Trifolium medium</name>
    <dbReference type="NCBI Taxonomy" id="97028"/>
    <lineage>
        <taxon>Eukaryota</taxon>
        <taxon>Viridiplantae</taxon>
        <taxon>Streptophyta</taxon>
        <taxon>Embryophyta</taxon>
        <taxon>Tracheophyta</taxon>
        <taxon>Spermatophyta</taxon>
        <taxon>Magnoliopsida</taxon>
        <taxon>eudicotyledons</taxon>
        <taxon>Gunneridae</taxon>
        <taxon>Pentapetalae</taxon>
        <taxon>rosids</taxon>
        <taxon>fabids</taxon>
        <taxon>Fabales</taxon>
        <taxon>Fabaceae</taxon>
        <taxon>Papilionoideae</taxon>
        <taxon>50 kb inversion clade</taxon>
        <taxon>NPAAA clade</taxon>
        <taxon>Hologalegina</taxon>
        <taxon>IRL clade</taxon>
        <taxon>Trifolieae</taxon>
        <taxon>Trifolium</taxon>
    </lineage>
</organism>
<keyword evidence="2" id="KW-1185">Reference proteome</keyword>
<dbReference type="Proteomes" id="UP000265520">
    <property type="component" value="Unassembled WGS sequence"/>
</dbReference>
<reference evidence="1 2" key="1">
    <citation type="journal article" date="2018" name="Front. Plant Sci.">
        <title>Red Clover (Trifolium pratense) and Zigzag Clover (T. medium) - A Picture of Genomic Similarities and Differences.</title>
        <authorList>
            <person name="Dluhosova J."/>
            <person name="Istvanek J."/>
            <person name="Nedelnik J."/>
            <person name="Repkova J."/>
        </authorList>
    </citation>
    <scope>NUCLEOTIDE SEQUENCE [LARGE SCALE GENOMIC DNA]</scope>
    <source>
        <strain evidence="2">cv. 10/8</strain>
        <tissue evidence="1">Leaf</tissue>
    </source>
</reference>